<evidence type="ECO:0000313" key="7">
    <source>
        <dbReference type="Proteomes" id="UP000030745"/>
    </source>
</evidence>
<dbReference type="PROSITE" id="PS50011">
    <property type="entry name" value="PROTEIN_KINASE_DOM"/>
    <property type="match status" value="1"/>
</dbReference>
<dbReference type="Pfam" id="PF00169">
    <property type="entry name" value="PH"/>
    <property type="match status" value="1"/>
</dbReference>
<dbReference type="PROSITE" id="PS00107">
    <property type="entry name" value="PROTEIN_KINASE_ATP"/>
    <property type="match status" value="1"/>
</dbReference>
<dbReference type="InterPro" id="IPR000719">
    <property type="entry name" value="Prot_kinase_dom"/>
</dbReference>
<dbReference type="AlphaFoldDB" id="A0A067BLP2"/>
<evidence type="ECO:0000256" key="2">
    <source>
        <dbReference type="ARBA" id="ARBA00022840"/>
    </source>
</evidence>
<evidence type="ECO:0000259" key="4">
    <source>
        <dbReference type="PROSITE" id="PS50003"/>
    </source>
</evidence>
<dbReference type="Proteomes" id="UP000030745">
    <property type="component" value="Unassembled WGS sequence"/>
</dbReference>
<dbReference type="GO" id="GO:0005524">
    <property type="term" value="F:ATP binding"/>
    <property type="evidence" value="ECO:0007669"/>
    <property type="project" value="UniProtKB-UniRule"/>
</dbReference>
<dbReference type="SMART" id="SM00220">
    <property type="entry name" value="S_TKc"/>
    <property type="match status" value="1"/>
</dbReference>
<proteinExistence type="predicted"/>
<dbReference type="KEGG" id="spar:SPRG_14955"/>
<dbReference type="InterPro" id="IPR011993">
    <property type="entry name" value="PH-like_dom_sf"/>
</dbReference>
<dbReference type="Pfam" id="PF00069">
    <property type="entry name" value="Pkinase"/>
    <property type="match status" value="1"/>
</dbReference>
<dbReference type="InterPro" id="IPR001849">
    <property type="entry name" value="PH_domain"/>
</dbReference>
<evidence type="ECO:0000256" key="1">
    <source>
        <dbReference type="ARBA" id="ARBA00022741"/>
    </source>
</evidence>
<sequence length="635" mass="69960">MEEKVLHPQESSASVGGAKKKEEILWSGVLQKRGHLRKNWLTRFFVLTPTHLRYYKKPRSPNHSSTWNTDKRYLRGELRLTDLIHVESSSADHRPYCFVATFVRQANVLWLYHAHSTIDYYIQANSDDDRDKWIRLLTSQRGPKFHASVSSSSSMKLAGGSSSSMVCLAPSAPRDIYLYMVGHCSDDLPGDAVASAKVLAEEFPIFVALIRELDGGDDEHVLVHVLDQMVGEVLDGAWNDTVKKVLALAAEQKLATAPLLWTDAVKTAYMVIMKAMHKQAASSSSRQLKSTFVHGPRLHRQPSSATFASTYSLGRILGSGAHSVVRVGWHHQQLKQVAVKCIAKAKLLRHEQTSLLQEVAILRQLRHPNIVPLLDFVEEDDMYFIVTPLCTGGELFQDLVKRTQYTEDDARNVLLKLASAVAYIHAQHIMHRDIKPENVLLFSSAPGAEIMLADFGFARMSLGNHLGTACGTPGYIAPEVVKGTKYGVAVDCWSLGVLLFILLSGQPPFPGHNHADILARVAVGAYSMDAAPWLQVSSAAKALVRRLLTVDPSQRLTADALLRDPWMRGCSNAATGDDDEGKRDVTQLGSALEEMRLWRASGGSSGQLSQACAEDLDDTRGATLLDDELATPVAD</sequence>
<feature type="domain" description="PH" evidence="4">
    <location>
        <begin position="23"/>
        <end position="142"/>
    </location>
</feature>
<dbReference type="CDD" id="cd05117">
    <property type="entry name" value="STKc_CAMK"/>
    <property type="match status" value="1"/>
</dbReference>
<dbReference type="OrthoDB" id="40902at2759"/>
<dbReference type="PROSITE" id="PS00108">
    <property type="entry name" value="PROTEIN_KINASE_ST"/>
    <property type="match status" value="1"/>
</dbReference>
<dbReference type="RefSeq" id="XP_012210156.1">
    <property type="nucleotide sequence ID" value="XM_012354766.1"/>
</dbReference>
<keyword evidence="6" id="KW-0808">Transferase</keyword>
<dbReference type="SUPFAM" id="SSF56112">
    <property type="entry name" value="Protein kinase-like (PK-like)"/>
    <property type="match status" value="1"/>
</dbReference>
<evidence type="ECO:0000259" key="5">
    <source>
        <dbReference type="PROSITE" id="PS50011"/>
    </source>
</evidence>
<organism evidence="6 7">
    <name type="scientific">Saprolegnia parasitica (strain CBS 223.65)</name>
    <dbReference type="NCBI Taxonomy" id="695850"/>
    <lineage>
        <taxon>Eukaryota</taxon>
        <taxon>Sar</taxon>
        <taxon>Stramenopiles</taxon>
        <taxon>Oomycota</taxon>
        <taxon>Saprolegniomycetes</taxon>
        <taxon>Saprolegniales</taxon>
        <taxon>Saprolegniaceae</taxon>
        <taxon>Saprolegnia</taxon>
    </lineage>
</organism>
<dbReference type="PANTHER" id="PTHR24347">
    <property type="entry name" value="SERINE/THREONINE-PROTEIN KINASE"/>
    <property type="match status" value="1"/>
</dbReference>
<dbReference type="Gene3D" id="2.30.29.30">
    <property type="entry name" value="Pleckstrin-homology domain (PH domain)/Phosphotyrosine-binding domain (PTB)"/>
    <property type="match status" value="1"/>
</dbReference>
<keyword evidence="1 3" id="KW-0547">Nucleotide-binding</keyword>
<feature type="domain" description="Protein kinase" evidence="5">
    <location>
        <begin position="311"/>
        <end position="567"/>
    </location>
</feature>
<dbReference type="InterPro" id="IPR017441">
    <property type="entry name" value="Protein_kinase_ATP_BS"/>
</dbReference>
<feature type="binding site" evidence="3">
    <location>
        <position position="344"/>
    </location>
    <ligand>
        <name>ATP</name>
        <dbReference type="ChEBI" id="CHEBI:30616"/>
    </ligand>
</feature>
<dbReference type="SMART" id="SM00233">
    <property type="entry name" value="PH"/>
    <property type="match status" value="1"/>
</dbReference>
<gene>
    <name evidence="6" type="ORF">SPRG_14955</name>
</gene>
<keyword evidence="6" id="KW-0418">Kinase</keyword>
<dbReference type="EMBL" id="KK583369">
    <property type="protein sequence ID" value="KDO19123.1"/>
    <property type="molecule type" value="Genomic_DNA"/>
</dbReference>
<evidence type="ECO:0000313" key="6">
    <source>
        <dbReference type="EMBL" id="KDO19123.1"/>
    </source>
</evidence>
<dbReference type="GO" id="GO:0004672">
    <property type="term" value="F:protein kinase activity"/>
    <property type="evidence" value="ECO:0007669"/>
    <property type="project" value="InterPro"/>
</dbReference>
<name>A0A067BLP2_SAPPC</name>
<evidence type="ECO:0000256" key="3">
    <source>
        <dbReference type="PROSITE-ProRule" id="PRU10141"/>
    </source>
</evidence>
<dbReference type="InterPro" id="IPR011009">
    <property type="entry name" value="Kinase-like_dom_sf"/>
</dbReference>
<dbReference type="PROSITE" id="PS50003">
    <property type="entry name" value="PH_DOMAIN"/>
    <property type="match status" value="1"/>
</dbReference>
<dbReference type="VEuPathDB" id="FungiDB:SPRG_14955"/>
<accession>A0A067BLP2</accession>
<reference evidence="6 7" key="1">
    <citation type="journal article" date="2013" name="PLoS Genet.">
        <title>Distinctive expansion of potential virulence genes in the genome of the oomycete fish pathogen Saprolegnia parasitica.</title>
        <authorList>
            <person name="Jiang R.H."/>
            <person name="de Bruijn I."/>
            <person name="Haas B.J."/>
            <person name="Belmonte R."/>
            <person name="Lobach L."/>
            <person name="Christie J."/>
            <person name="van den Ackerveken G."/>
            <person name="Bottin A."/>
            <person name="Bulone V."/>
            <person name="Diaz-Moreno S.M."/>
            <person name="Dumas B."/>
            <person name="Fan L."/>
            <person name="Gaulin E."/>
            <person name="Govers F."/>
            <person name="Grenville-Briggs L.J."/>
            <person name="Horner N.R."/>
            <person name="Levin J.Z."/>
            <person name="Mammella M."/>
            <person name="Meijer H.J."/>
            <person name="Morris P."/>
            <person name="Nusbaum C."/>
            <person name="Oome S."/>
            <person name="Phillips A.J."/>
            <person name="van Rooyen D."/>
            <person name="Rzeszutek E."/>
            <person name="Saraiva M."/>
            <person name="Secombes C.J."/>
            <person name="Seidl M.F."/>
            <person name="Snel B."/>
            <person name="Stassen J.H."/>
            <person name="Sykes S."/>
            <person name="Tripathy S."/>
            <person name="van den Berg H."/>
            <person name="Vega-Arreguin J.C."/>
            <person name="Wawra S."/>
            <person name="Young S.K."/>
            <person name="Zeng Q."/>
            <person name="Dieguez-Uribeondo J."/>
            <person name="Russ C."/>
            <person name="Tyler B.M."/>
            <person name="van West P."/>
        </authorList>
    </citation>
    <scope>NUCLEOTIDE SEQUENCE [LARGE SCALE GENOMIC DNA]</scope>
    <source>
        <strain evidence="6 7">CBS 223.65</strain>
    </source>
</reference>
<dbReference type="SUPFAM" id="SSF50729">
    <property type="entry name" value="PH domain-like"/>
    <property type="match status" value="1"/>
</dbReference>
<dbReference type="OMA" id="HHPFCFV"/>
<keyword evidence="7" id="KW-1185">Reference proteome</keyword>
<dbReference type="Gene3D" id="1.10.510.10">
    <property type="entry name" value="Transferase(Phosphotransferase) domain 1"/>
    <property type="match status" value="1"/>
</dbReference>
<dbReference type="FunFam" id="1.10.510.10:FF:000571">
    <property type="entry name" value="Maternal embryonic leucine zipper kinase"/>
    <property type="match status" value="1"/>
</dbReference>
<keyword evidence="2 3" id="KW-0067">ATP-binding</keyword>
<dbReference type="InterPro" id="IPR008271">
    <property type="entry name" value="Ser/Thr_kinase_AS"/>
</dbReference>
<dbReference type="GeneID" id="24136734"/>
<protein>
    <submittedName>
        <fullName evidence="6">CAMK/CAMK1 protein kinase</fullName>
    </submittedName>
</protein>